<evidence type="ECO:0000313" key="3">
    <source>
        <dbReference type="EMBL" id="PNW88692.1"/>
    </source>
</evidence>
<reference evidence="3 4" key="1">
    <citation type="journal article" date="2007" name="Science">
        <title>The Chlamydomonas genome reveals the evolution of key animal and plant functions.</title>
        <authorList>
            <person name="Merchant S.S."/>
            <person name="Prochnik S.E."/>
            <person name="Vallon O."/>
            <person name="Harris E.H."/>
            <person name="Karpowicz S.J."/>
            <person name="Witman G.B."/>
            <person name="Terry A."/>
            <person name="Salamov A."/>
            <person name="Fritz-Laylin L.K."/>
            <person name="Marechal-Drouard L."/>
            <person name="Marshall W.F."/>
            <person name="Qu L.H."/>
            <person name="Nelson D.R."/>
            <person name="Sanderfoot A.A."/>
            <person name="Spalding M.H."/>
            <person name="Kapitonov V.V."/>
            <person name="Ren Q."/>
            <person name="Ferris P."/>
            <person name="Lindquist E."/>
            <person name="Shapiro H."/>
            <person name="Lucas S.M."/>
            <person name="Grimwood J."/>
            <person name="Schmutz J."/>
            <person name="Cardol P."/>
            <person name="Cerutti H."/>
            <person name="Chanfreau G."/>
            <person name="Chen C.L."/>
            <person name="Cognat V."/>
            <person name="Croft M.T."/>
            <person name="Dent R."/>
            <person name="Dutcher S."/>
            <person name="Fernandez E."/>
            <person name="Fukuzawa H."/>
            <person name="Gonzalez-Ballester D."/>
            <person name="Gonzalez-Halphen D."/>
            <person name="Hallmann A."/>
            <person name="Hanikenne M."/>
            <person name="Hippler M."/>
            <person name="Inwood W."/>
            <person name="Jabbari K."/>
            <person name="Kalanon M."/>
            <person name="Kuras R."/>
            <person name="Lefebvre P.A."/>
            <person name="Lemaire S.D."/>
            <person name="Lobanov A.V."/>
            <person name="Lohr M."/>
            <person name="Manuell A."/>
            <person name="Meier I."/>
            <person name="Mets L."/>
            <person name="Mittag M."/>
            <person name="Mittelmeier T."/>
            <person name="Moroney J.V."/>
            <person name="Moseley J."/>
            <person name="Napoli C."/>
            <person name="Nedelcu A.M."/>
            <person name="Niyogi K."/>
            <person name="Novoselov S.V."/>
            <person name="Paulsen I.T."/>
            <person name="Pazour G."/>
            <person name="Purton S."/>
            <person name="Ral J.P."/>
            <person name="Riano-Pachon D.M."/>
            <person name="Riekhof W."/>
            <person name="Rymarquis L."/>
            <person name="Schroda M."/>
            <person name="Stern D."/>
            <person name="Umen J."/>
            <person name="Willows R."/>
            <person name="Wilson N."/>
            <person name="Zimmer S.L."/>
            <person name="Allmer J."/>
            <person name="Balk J."/>
            <person name="Bisova K."/>
            <person name="Chen C.J."/>
            <person name="Elias M."/>
            <person name="Gendler K."/>
            <person name="Hauser C."/>
            <person name="Lamb M.R."/>
            <person name="Ledford H."/>
            <person name="Long J.C."/>
            <person name="Minagawa J."/>
            <person name="Page M.D."/>
            <person name="Pan J."/>
            <person name="Pootakham W."/>
            <person name="Roje S."/>
            <person name="Rose A."/>
            <person name="Stahlberg E."/>
            <person name="Terauchi A.M."/>
            <person name="Yang P."/>
            <person name="Ball S."/>
            <person name="Bowler C."/>
            <person name="Dieckmann C.L."/>
            <person name="Gladyshev V.N."/>
            <person name="Green P."/>
            <person name="Jorgensen R."/>
            <person name="Mayfield S."/>
            <person name="Mueller-Roeber B."/>
            <person name="Rajamani S."/>
            <person name="Sayre R.T."/>
            <person name="Brokstein P."/>
            <person name="Dubchak I."/>
            <person name="Goodstein D."/>
            <person name="Hornick L."/>
            <person name="Huang Y.W."/>
            <person name="Jhaveri J."/>
            <person name="Luo Y."/>
            <person name="Martinez D."/>
            <person name="Ngau W.C."/>
            <person name="Otillar B."/>
            <person name="Poliakov A."/>
            <person name="Porter A."/>
            <person name="Szajkowski L."/>
            <person name="Werner G."/>
            <person name="Zhou K."/>
            <person name="Grigoriev I.V."/>
            <person name="Rokhsar D.S."/>
            <person name="Grossman A.R."/>
        </authorList>
    </citation>
    <scope>NUCLEOTIDE SEQUENCE [LARGE SCALE GENOMIC DNA]</scope>
    <source>
        <strain evidence="4">CC-503</strain>
    </source>
</reference>
<name>A0A2K3E7D6_CHLRE</name>
<accession>A0A2K3E7D6</accession>
<organism evidence="3 4">
    <name type="scientific">Chlamydomonas reinhardtii</name>
    <name type="common">Chlamydomonas smithii</name>
    <dbReference type="NCBI Taxonomy" id="3055"/>
    <lineage>
        <taxon>Eukaryota</taxon>
        <taxon>Viridiplantae</taxon>
        <taxon>Chlorophyta</taxon>
        <taxon>core chlorophytes</taxon>
        <taxon>Chlorophyceae</taxon>
        <taxon>CS clade</taxon>
        <taxon>Chlamydomonadales</taxon>
        <taxon>Chlamydomonadaceae</taxon>
        <taxon>Chlamydomonas</taxon>
    </lineage>
</organism>
<evidence type="ECO:0000256" key="1">
    <source>
        <dbReference type="SAM" id="MobiDB-lite"/>
    </source>
</evidence>
<dbReference type="AlphaFoldDB" id="A0A2K3E7D6"/>
<keyword evidence="2" id="KW-0812">Transmembrane</keyword>
<dbReference type="RefSeq" id="XP_042928704.1">
    <property type="nucleotide sequence ID" value="XM_043058790.1"/>
</dbReference>
<sequence length="248" mass="24866">MVKIINGEIVADDDPRLRQRQVPQPGPPEAAHGGAGRGAYGTSGPGAGPGQQPGPGGAAAAGGAGGIGFNLSAPPLRFVPPPPGSDALGLPDMEVLGVRITPFAILGVVGLGMMLGWRGVLVALVLYYVYLANQGSNQQPGAPQQHEPHQQGAARLQGQRPAHGGNPMDFLHNYLNGPRPQPSAQRGPHADQGAAGPNRQQHYDAAAAAGHGRSQAPDPSTAAGGGGGQSGSGGWAAFQGQGQKLGKS</sequence>
<dbReference type="EMBL" id="CM008962">
    <property type="protein sequence ID" value="PNW88692.1"/>
    <property type="molecule type" value="Genomic_DNA"/>
</dbReference>
<evidence type="ECO:0000313" key="4">
    <source>
        <dbReference type="Proteomes" id="UP000006906"/>
    </source>
</evidence>
<feature type="compositionally biased region" description="Gly residues" evidence="1">
    <location>
        <begin position="33"/>
        <end position="61"/>
    </location>
</feature>
<dbReference type="Gramene" id="PNW88692">
    <property type="protein sequence ID" value="PNW88692"/>
    <property type="gene ID" value="CHLRE_01g040550v5"/>
</dbReference>
<proteinExistence type="predicted"/>
<keyword evidence="4" id="KW-1185">Reference proteome</keyword>
<dbReference type="Proteomes" id="UP000006906">
    <property type="component" value="Chromosome 1"/>
</dbReference>
<feature type="region of interest" description="Disordered" evidence="1">
    <location>
        <begin position="1"/>
        <end position="61"/>
    </location>
</feature>
<feature type="compositionally biased region" description="Gly residues" evidence="1">
    <location>
        <begin position="223"/>
        <end position="234"/>
    </location>
</feature>
<dbReference type="PANTHER" id="PTHR33690">
    <property type="entry name" value="DUF4605 DOMAIN-CONTAINING PROTEIN"/>
    <property type="match status" value="1"/>
</dbReference>
<dbReference type="InterPro" id="IPR052502">
    <property type="entry name" value="FAM241_domain"/>
</dbReference>
<feature type="transmembrane region" description="Helical" evidence="2">
    <location>
        <begin position="103"/>
        <end position="130"/>
    </location>
</feature>
<dbReference type="InParanoid" id="A0A2K3E7D6"/>
<keyword evidence="2" id="KW-1133">Transmembrane helix</keyword>
<gene>
    <name evidence="3" type="ORF">CHLRE_01g040550v5</name>
</gene>
<evidence type="ECO:0000256" key="2">
    <source>
        <dbReference type="SAM" id="Phobius"/>
    </source>
</evidence>
<dbReference type="OrthoDB" id="551831at2759"/>
<dbReference type="GeneID" id="5715558"/>
<protein>
    <submittedName>
        <fullName evidence="3">Uncharacterized protein</fullName>
    </submittedName>
</protein>
<dbReference type="ExpressionAtlas" id="A0A2K3E7D6">
    <property type="expression patterns" value="baseline"/>
</dbReference>
<dbReference type="KEGG" id="cre:CHLRE_01g040550v5"/>
<feature type="region of interest" description="Disordered" evidence="1">
    <location>
        <begin position="137"/>
        <end position="248"/>
    </location>
</feature>
<keyword evidence="2" id="KW-0472">Membrane</keyword>
<dbReference type="PANTHER" id="PTHR33690:SF3">
    <property type="entry name" value="UBIQUITIN-LIKE DOMAIN-CONTAINING PROTEIN"/>
    <property type="match status" value="1"/>
</dbReference>